<dbReference type="AlphaFoldDB" id="A0A0P6YK58"/>
<keyword evidence="2" id="KW-1185">Reference proteome</keyword>
<sequence length="268" mass="30446">MTKVTPQPIAFVSNDSATTPTIVDRQHFQANVDRLRVREKALTREADAIAAERRQLPMVEVDALTSVVGPNGVVPLIEVFEGRQQLMVAYMMWHEGKTAAQQCPGCTMVINHIPELGYLHSRDVTLAVFCQGPFDPSNRYREFMGWTMPWYSVPSASVEPLIAGRHFGMWACYLRQDERVFETYWTTDRGCEQMGSSFAMLDLTVYGRQEVWQTVPTGWPQQFFNTMCIPNTPQNENPLSERPIAQWSRLAQGHADDLYPSTNANPLK</sequence>
<evidence type="ECO:0008006" key="3">
    <source>
        <dbReference type="Google" id="ProtNLM"/>
    </source>
</evidence>
<dbReference type="InterPro" id="IPR010296">
    <property type="entry name" value="DUF899_thioredox"/>
</dbReference>
<evidence type="ECO:0000313" key="1">
    <source>
        <dbReference type="EMBL" id="KPL91008.1"/>
    </source>
</evidence>
<dbReference type="Proteomes" id="UP000050277">
    <property type="component" value="Unassembled WGS sequence"/>
</dbReference>
<dbReference type="OrthoDB" id="9807535at2"/>
<gene>
    <name evidence="1" type="ORF">SE18_04420</name>
</gene>
<dbReference type="EMBL" id="LGKP01000008">
    <property type="protein sequence ID" value="KPL91008.1"/>
    <property type="molecule type" value="Genomic_DNA"/>
</dbReference>
<comment type="caution">
    <text evidence="1">The sequence shown here is derived from an EMBL/GenBank/DDBJ whole genome shotgun (WGS) entry which is preliminary data.</text>
</comment>
<dbReference type="STRING" id="70996.SE18_04420"/>
<dbReference type="Pfam" id="PF05988">
    <property type="entry name" value="DUF899"/>
    <property type="match status" value="1"/>
</dbReference>
<dbReference type="RefSeq" id="WP_054533205.1">
    <property type="nucleotide sequence ID" value="NZ_LGKP01000008.1"/>
</dbReference>
<accession>A0A0P6YK58</accession>
<proteinExistence type="predicted"/>
<name>A0A0P6YK58_9CHLR</name>
<protein>
    <recommendedName>
        <fullName evidence="3">Thioredoxin</fullName>
    </recommendedName>
</protein>
<evidence type="ECO:0000313" key="2">
    <source>
        <dbReference type="Proteomes" id="UP000050277"/>
    </source>
</evidence>
<organism evidence="1 2">
    <name type="scientific">Herpetosiphon geysericola</name>
    <dbReference type="NCBI Taxonomy" id="70996"/>
    <lineage>
        <taxon>Bacteria</taxon>
        <taxon>Bacillati</taxon>
        <taxon>Chloroflexota</taxon>
        <taxon>Chloroflexia</taxon>
        <taxon>Herpetosiphonales</taxon>
        <taxon>Herpetosiphonaceae</taxon>
        <taxon>Herpetosiphon</taxon>
    </lineage>
</organism>
<reference evidence="1 2" key="1">
    <citation type="submission" date="2015-07" db="EMBL/GenBank/DDBJ databases">
        <title>Whole genome sequence of Herpetosiphon geysericola DSM 7119.</title>
        <authorList>
            <person name="Hemp J."/>
            <person name="Ward L.M."/>
            <person name="Pace L.A."/>
            <person name="Fischer W.W."/>
        </authorList>
    </citation>
    <scope>NUCLEOTIDE SEQUENCE [LARGE SCALE GENOMIC DNA]</scope>
    <source>
        <strain evidence="1 2">DSM 7119</strain>
    </source>
</reference>